<dbReference type="Pfam" id="PF00134">
    <property type="entry name" value="Cyclin_N"/>
    <property type="match status" value="1"/>
</dbReference>
<dbReference type="OrthoDB" id="5072873at2759"/>
<dbReference type="AlphaFoldDB" id="A0A9P8W053"/>
<dbReference type="Proteomes" id="UP000777438">
    <property type="component" value="Unassembled WGS sequence"/>
</dbReference>
<dbReference type="Gene3D" id="1.10.472.10">
    <property type="entry name" value="Cyclin-like"/>
    <property type="match status" value="1"/>
</dbReference>
<protein>
    <recommendedName>
        <fullName evidence="1">Cyclin N-terminal domain-containing protein</fullName>
    </recommendedName>
</protein>
<dbReference type="CDD" id="cd20557">
    <property type="entry name" value="CYCLIN_ScPCL1-like"/>
    <property type="match status" value="1"/>
</dbReference>
<sequence>MNSLRTGSVELDAVALRELNRQPVNQDMISYVSSFAAMVFQCNPSSGTAPESHPVNNVPLMPLEDFVVVLIRASKLRVITLMGALLYLIRLKSKLRPGAKGGYTTNHRIFLASIILATKYLDDNALLNYHWAFICSTAAKGQSVSFSLGEINLMEMQLLDFLGWELCITPKDLYIVSEPFLAPIRVTIQKFQAWKVLGRSTYPCTPYSIQR</sequence>
<reference evidence="2 3" key="1">
    <citation type="journal article" date="2021" name="Nat. Commun.">
        <title>Genetic determinants of endophytism in the Arabidopsis root mycobiome.</title>
        <authorList>
            <person name="Mesny F."/>
            <person name="Miyauchi S."/>
            <person name="Thiergart T."/>
            <person name="Pickel B."/>
            <person name="Atanasova L."/>
            <person name="Karlsson M."/>
            <person name="Huettel B."/>
            <person name="Barry K.W."/>
            <person name="Haridas S."/>
            <person name="Chen C."/>
            <person name="Bauer D."/>
            <person name="Andreopoulos W."/>
            <person name="Pangilinan J."/>
            <person name="LaButti K."/>
            <person name="Riley R."/>
            <person name="Lipzen A."/>
            <person name="Clum A."/>
            <person name="Drula E."/>
            <person name="Henrissat B."/>
            <person name="Kohler A."/>
            <person name="Grigoriev I.V."/>
            <person name="Martin F.M."/>
            <person name="Hacquard S."/>
        </authorList>
    </citation>
    <scope>NUCLEOTIDE SEQUENCE [LARGE SCALE GENOMIC DNA]</scope>
    <source>
        <strain evidence="2 3">MPI-CAGE-CH-0241</strain>
    </source>
</reference>
<dbReference type="PANTHER" id="PTHR15615:SF10">
    <property type="entry name" value="PHO85 CYCLIN-2-RELATED"/>
    <property type="match status" value="1"/>
</dbReference>
<dbReference type="InterPro" id="IPR013922">
    <property type="entry name" value="Cyclin_PHO80-like"/>
</dbReference>
<dbReference type="SUPFAM" id="SSF47954">
    <property type="entry name" value="Cyclin-like"/>
    <property type="match status" value="1"/>
</dbReference>
<dbReference type="PANTHER" id="PTHR15615">
    <property type="match status" value="1"/>
</dbReference>
<dbReference type="GO" id="GO:0019901">
    <property type="term" value="F:protein kinase binding"/>
    <property type="evidence" value="ECO:0007669"/>
    <property type="project" value="InterPro"/>
</dbReference>
<dbReference type="GO" id="GO:0000307">
    <property type="term" value="C:cyclin-dependent protein kinase holoenzyme complex"/>
    <property type="evidence" value="ECO:0007669"/>
    <property type="project" value="TreeGrafter"/>
</dbReference>
<dbReference type="InterPro" id="IPR006671">
    <property type="entry name" value="Cyclin_N"/>
</dbReference>
<accession>A0A9P8W053</accession>
<dbReference type="EMBL" id="JAGPYM010000022">
    <property type="protein sequence ID" value="KAH6883886.1"/>
    <property type="molecule type" value="Genomic_DNA"/>
</dbReference>
<evidence type="ECO:0000313" key="3">
    <source>
        <dbReference type="Proteomes" id="UP000777438"/>
    </source>
</evidence>
<organism evidence="2 3">
    <name type="scientific">Thelonectria olida</name>
    <dbReference type="NCBI Taxonomy" id="1576542"/>
    <lineage>
        <taxon>Eukaryota</taxon>
        <taxon>Fungi</taxon>
        <taxon>Dikarya</taxon>
        <taxon>Ascomycota</taxon>
        <taxon>Pezizomycotina</taxon>
        <taxon>Sordariomycetes</taxon>
        <taxon>Hypocreomycetidae</taxon>
        <taxon>Hypocreales</taxon>
        <taxon>Nectriaceae</taxon>
        <taxon>Thelonectria</taxon>
    </lineage>
</organism>
<feature type="domain" description="Cyclin N-terminal" evidence="1">
    <location>
        <begin position="63"/>
        <end position="167"/>
    </location>
</feature>
<name>A0A9P8W053_9HYPO</name>
<evidence type="ECO:0000259" key="1">
    <source>
        <dbReference type="Pfam" id="PF00134"/>
    </source>
</evidence>
<evidence type="ECO:0000313" key="2">
    <source>
        <dbReference type="EMBL" id="KAH6883886.1"/>
    </source>
</evidence>
<dbReference type="InterPro" id="IPR036915">
    <property type="entry name" value="Cyclin-like_sf"/>
</dbReference>
<dbReference type="GO" id="GO:0005634">
    <property type="term" value="C:nucleus"/>
    <property type="evidence" value="ECO:0007669"/>
    <property type="project" value="TreeGrafter"/>
</dbReference>
<comment type="caution">
    <text evidence="2">The sequence shown here is derived from an EMBL/GenBank/DDBJ whole genome shotgun (WGS) entry which is preliminary data.</text>
</comment>
<gene>
    <name evidence="2" type="ORF">B0T10DRAFT_410673</name>
</gene>
<keyword evidence="3" id="KW-1185">Reference proteome</keyword>
<dbReference type="GO" id="GO:0016538">
    <property type="term" value="F:cyclin-dependent protein serine/threonine kinase regulator activity"/>
    <property type="evidence" value="ECO:0007669"/>
    <property type="project" value="TreeGrafter"/>
</dbReference>
<proteinExistence type="predicted"/>